<comment type="caution">
    <text evidence="1">The sequence shown here is derived from an EMBL/GenBank/DDBJ whole genome shotgun (WGS) entry which is preliminary data.</text>
</comment>
<evidence type="ECO:0000313" key="1">
    <source>
        <dbReference type="EMBL" id="GJE88407.1"/>
    </source>
</evidence>
<sequence length="347" mass="38935">MSSETLDNLVGLRAGPGRAHLTRKSLQAIMTYGLPGGLAHEWYPNGRIDNGDWAILSKHRQFVEEGAVHLLFQRLAQEPRVPETERRRIDGYKAGLFFPACAQREPPPTSEKDPVVEYGWDRARDKDTIKNMQDQCAMVFLECDRVAFIAATPAFTPYSKNDPAKWYTDLAEYLVSPLAKRNLQTEMKVGIQPLRDFLSGLFTKLHILYEAAGSLGSAAKPHEVITDLCVKVGLPALEELDLDSHAADEIRNLFSYIQEVASQGDRIDFQITLYNMTLPLSRANILEGYSGTLADVDIGDLLLRAAIYIIPEIQYIPGVREKLIADAIAQRVRRDGEAFGRQYGLWE</sequence>
<reference evidence="1 2" key="1">
    <citation type="submission" date="2021-08" db="EMBL/GenBank/DDBJ databases">
        <title>Draft Genome Sequence of Phanerochaete sordida strain YK-624.</title>
        <authorList>
            <person name="Mori T."/>
            <person name="Dohra H."/>
            <person name="Suzuki T."/>
            <person name="Kawagishi H."/>
            <person name="Hirai H."/>
        </authorList>
    </citation>
    <scope>NUCLEOTIDE SEQUENCE [LARGE SCALE GENOMIC DNA]</scope>
    <source>
        <strain evidence="1 2">YK-624</strain>
    </source>
</reference>
<dbReference type="AlphaFoldDB" id="A0A9P3LC14"/>
<gene>
    <name evidence="1" type="ORF">PsYK624_044900</name>
</gene>
<proteinExistence type="predicted"/>
<dbReference type="Proteomes" id="UP000703269">
    <property type="component" value="Unassembled WGS sequence"/>
</dbReference>
<name>A0A9P3LC14_9APHY</name>
<protein>
    <submittedName>
        <fullName evidence="1">Uncharacterized protein</fullName>
    </submittedName>
</protein>
<evidence type="ECO:0000313" key="2">
    <source>
        <dbReference type="Proteomes" id="UP000703269"/>
    </source>
</evidence>
<dbReference type="OrthoDB" id="3251431at2759"/>
<keyword evidence="2" id="KW-1185">Reference proteome</keyword>
<accession>A0A9P3LC14</accession>
<organism evidence="1 2">
    <name type="scientific">Phanerochaete sordida</name>
    <dbReference type="NCBI Taxonomy" id="48140"/>
    <lineage>
        <taxon>Eukaryota</taxon>
        <taxon>Fungi</taxon>
        <taxon>Dikarya</taxon>
        <taxon>Basidiomycota</taxon>
        <taxon>Agaricomycotina</taxon>
        <taxon>Agaricomycetes</taxon>
        <taxon>Polyporales</taxon>
        <taxon>Phanerochaetaceae</taxon>
        <taxon>Phanerochaete</taxon>
    </lineage>
</organism>
<dbReference type="EMBL" id="BPQB01000009">
    <property type="protein sequence ID" value="GJE88407.1"/>
    <property type="molecule type" value="Genomic_DNA"/>
</dbReference>